<reference evidence="1 2" key="1">
    <citation type="journal article" date="2018" name="Evol. Lett.">
        <title>Horizontal gene cluster transfer increased hallucinogenic mushroom diversity.</title>
        <authorList>
            <person name="Reynolds H.T."/>
            <person name="Vijayakumar V."/>
            <person name="Gluck-Thaler E."/>
            <person name="Korotkin H.B."/>
            <person name="Matheny P.B."/>
            <person name="Slot J.C."/>
        </authorList>
    </citation>
    <scope>NUCLEOTIDE SEQUENCE [LARGE SCALE GENOMIC DNA]</scope>
    <source>
        <strain evidence="1 2">2631</strain>
    </source>
</reference>
<organism evidence="1 2">
    <name type="scientific">Psilocybe cyanescens</name>
    <dbReference type="NCBI Taxonomy" id="93625"/>
    <lineage>
        <taxon>Eukaryota</taxon>
        <taxon>Fungi</taxon>
        <taxon>Dikarya</taxon>
        <taxon>Basidiomycota</taxon>
        <taxon>Agaricomycotina</taxon>
        <taxon>Agaricomycetes</taxon>
        <taxon>Agaricomycetidae</taxon>
        <taxon>Agaricales</taxon>
        <taxon>Agaricineae</taxon>
        <taxon>Strophariaceae</taxon>
        <taxon>Psilocybe</taxon>
    </lineage>
</organism>
<gene>
    <name evidence="1" type="ORF">CVT25_013233</name>
</gene>
<evidence type="ECO:0000313" key="1">
    <source>
        <dbReference type="EMBL" id="PPQ84347.1"/>
    </source>
</evidence>
<dbReference type="STRING" id="93625.A0A409X0R0"/>
<dbReference type="Proteomes" id="UP000283269">
    <property type="component" value="Unassembled WGS sequence"/>
</dbReference>
<keyword evidence="2" id="KW-1185">Reference proteome</keyword>
<protein>
    <submittedName>
        <fullName evidence="1">Uncharacterized protein</fullName>
    </submittedName>
</protein>
<name>A0A409X0R0_PSICY</name>
<sequence length="117" mass="13261">MGTTKDTVVFLDEIDIITDAGNMMQAQTMKNAEKYKVVVDLEETALRLGLCRISKYTFKWVRVKSFKGDTSPTPNTHSDCPTRAYAVEYCVPPGHIPGRRENCDEDAEAEWRCAFHV</sequence>
<dbReference type="InParanoid" id="A0A409X0R0"/>
<accession>A0A409X0R0</accession>
<evidence type="ECO:0000313" key="2">
    <source>
        <dbReference type="Proteomes" id="UP000283269"/>
    </source>
</evidence>
<dbReference type="AlphaFoldDB" id="A0A409X0R0"/>
<dbReference type="EMBL" id="NHYD01002889">
    <property type="protein sequence ID" value="PPQ84347.1"/>
    <property type="molecule type" value="Genomic_DNA"/>
</dbReference>
<proteinExistence type="predicted"/>
<comment type="caution">
    <text evidence="1">The sequence shown here is derived from an EMBL/GenBank/DDBJ whole genome shotgun (WGS) entry which is preliminary data.</text>
</comment>
<dbReference type="OrthoDB" id="68056at2759"/>